<dbReference type="InterPro" id="IPR046138">
    <property type="entry name" value="DUF6140"/>
</dbReference>
<dbReference type="Pfam" id="PF19637">
    <property type="entry name" value="DUF6140"/>
    <property type="match status" value="1"/>
</dbReference>
<organism evidence="1 2">
    <name type="scientific">Belliella aquatica</name>
    <dbReference type="NCBI Taxonomy" id="1323734"/>
    <lineage>
        <taxon>Bacteria</taxon>
        <taxon>Pseudomonadati</taxon>
        <taxon>Bacteroidota</taxon>
        <taxon>Cytophagia</taxon>
        <taxon>Cytophagales</taxon>
        <taxon>Cyclobacteriaceae</taxon>
        <taxon>Belliella</taxon>
    </lineage>
</organism>
<dbReference type="EMBL" id="BMFD01000002">
    <property type="protein sequence ID" value="GGC29356.1"/>
    <property type="molecule type" value="Genomic_DNA"/>
</dbReference>
<name>A0ABQ1LST5_9BACT</name>
<accession>A0ABQ1LST5</accession>
<comment type="caution">
    <text evidence="1">The sequence shown here is derived from an EMBL/GenBank/DDBJ whole genome shotgun (WGS) entry which is preliminary data.</text>
</comment>
<sequence length="74" mass="8407">MALFKITVKQPMFRNGVRLIKGMSVDVVMDHAAHYPLNHERGERVVDAFKRMYDVDIRKANAVNSAHLDVVKVG</sequence>
<dbReference type="Proteomes" id="UP000635885">
    <property type="component" value="Unassembled WGS sequence"/>
</dbReference>
<proteinExistence type="predicted"/>
<evidence type="ECO:0000313" key="1">
    <source>
        <dbReference type="EMBL" id="GGC29356.1"/>
    </source>
</evidence>
<protein>
    <submittedName>
        <fullName evidence="1">Uncharacterized protein</fullName>
    </submittedName>
</protein>
<dbReference type="RefSeq" id="WP_188439409.1">
    <property type="nucleotide sequence ID" value="NZ_BMFD01000002.1"/>
</dbReference>
<keyword evidence="2" id="KW-1185">Reference proteome</keyword>
<reference evidence="2" key="1">
    <citation type="journal article" date="2019" name="Int. J. Syst. Evol. Microbiol.">
        <title>The Global Catalogue of Microorganisms (GCM) 10K type strain sequencing project: providing services to taxonomists for standard genome sequencing and annotation.</title>
        <authorList>
            <consortium name="The Broad Institute Genomics Platform"/>
            <consortium name="The Broad Institute Genome Sequencing Center for Infectious Disease"/>
            <person name="Wu L."/>
            <person name="Ma J."/>
        </authorList>
    </citation>
    <scope>NUCLEOTIDE SEQUENCE [LARGE SCALE GENOMIC DNA]</scope>
    <source>
        <strain evidence="2">CGMCC 1.12479</strain>
    </source>
</reference>
<evidence type="ECO:0000313" key="2">
    <source>
        <dbReference type="Proteomes" id="UP000635885"/>
    </source>
</evidence>
<gene>
    <name evidence="1" type="ORF">GCM10010993_05270</name>
</gene>